<feature type="site" description="Lowers pKa of active site Cys" evidence="3">
    <location>
        <position position="164"/>
    </location>
</feature>
<evidence type="ECO:0000313" key="5">
    <source>
        <dbReference type="EMBL" id="MFD1036901.1"/>
    </source>
</evidence>
<evidence type="ECO:0000256" key="1">
    <source>
        <dbReference type="ARBA" id="ARBA00022679"/>
    </source>
</evidence>
<feature type="active site" description="Acyl-thioester intermediate" evidence="3">
    <location>
        <position position="152"/>
    </location>
</feature>
<dbReference type="Gene3D" id="3.30.930.10">
    <property type="entry name" value="Bira Bifunctional Protein, Domain 2"/>
    <property type="match status" value="1"/>
</dbReference>
<reference evidence="6" key="1">
    <citation type="journal article" date="2019" name="Int. J. Syst. Evol. Microbiol.">
        <title>The Global Catalogue of Microorganisms (GCM) 10K type strain sequencing project: providing services to taxonomists for standard genome sequencing and annotation.</title>
        <authorList>
            <consortium name="The Broad Institute Genomics Platform"/>
            <consortium name="The Broad Institute Genome Sequencing Center for Infectious Disease"/>
            <person name="Wu L."/>
            <person name="Ma J."/>
        </authorList>
    </citation>
    <scope>NUCLEOTIDE SEQUENCE [LARGE SCALE GENOMIC DNA]</scope>
    <source>
        <strain evidence="6">CCUG 56754</strain>
    </source>
</reference>
<keyword evidence="2 3" id="KW-0012">Acyltransferase</keyword>
<dbReference type="GO" id="GO:0016874">
    <property type="term" value="F:ligase activity"/>
    <property type="evidence" value="ECO:0007669"/>
    <property type="project" value="UniProtKB-KW"/>
</dbReference>
<protein>
    <recommendedName>
        <fullName evidence="3">Octanoyl-[GcvH]:protein N-octanoyltransferase</fullName>
        <ecNumber evidence="3">2.3.1.204</ecNumber>
    </recommendedName>
    <alternativeName>
        <fullName evidence="3">Octanoyl-[GcvH]:E2 amidotransferase</fullName>
    </alternativeName>
</protein>
<feature type="domain" description="BPL/LPL catalytic" evidence="4">
    <location>
        <begin position="48"/>
        <end position="232"/>
    </location>
</feature>
<keyword evidence="1 3" id="KW-0808">Transferase</keyword>
<dbReference type="InterPro" id="IPR045864">
    <property type="entry name" value="aa-tRNA-synth_II/BPL/LPL"/>
</dbReference>
<dbReference type="EMBL" id="JBHTKJ010000001">
    <property type="protein sequence ID" value="MFD1036901.1"/>
    <property type="molecule type" value="Genomic_DNA"/>
</dbReference>
<dbReference type="RefSeq" id="WP_390358508.1">
    <property type="nucleotide sequence ID" value="NZ_JBHTKJ010000001.1"/>
</dbReference>
<dbReference type="PANTHER" id="PTHR43679">
    <property type="entry name" value="OCTANOYLTRANSFERASE LIPM-RELATED"/>
    <property type="match status" value="1"/>
</dbReference>
<organism evidence="5 6">
    <name type="scientific">Virgibacillus byunsanensis</name>
    <dbReference type="NCBI Taxonomy" id="570945"/>
    <lineage>
        <taxon>Bacteria</taxon>
        <taxon>Bacillati</taxon>
        <taxon>Bacillota</taxon>
        <taxon>Bacilli</taxon>
        <taxon>Bacillales</taxon>
        <taxon>Bacillaceae</taxon>
        <taxon>Virgibacillus</taxon>
    </lineage>
</organism>
<dbReference type="InterPro" id="IPR024897">
    <property type="entry name" value="LipL"/>
</dbReference>
<dbReference type="CDD" id="cd16443">
    <property type="entry name" value="LplA"/>
    <property type="match status" value="1"/>
</dbReference>
<dbReference type="SUPFAM" id="SSF55681">
    <property type="entry name" value="Class II aaRS and biotin synthetases"/>
    <property type="match status" value="1"/>
</dbReference>
<accession>A0ABW3LEU1</accession>
<comment type="function">
    <text evidence="3">Catalyzes the amidotransfer (transamidation) of the octanoyl moiety from octanoyl-GcvH to the lipoyl domain of the E2 subunit of lipoate-dependent enzymes.</text>
</comment>
<comment type="caution">
    <text evidence="5">The sequence shown here is derived from an EMBL/GenBank/DDBJ whole genome shotgun (WGS) entry which is preliminary data.</text>
</comment>
<dbReference type="InterPro" id="IPR050664">
    <property type="entry name" value="Octanoyltrans_LipM/LipL"/>
</dbReference>
<comment type="similarity">
    <text evidence="3">Belongs to the octanoyltransferase LipL family.</text>
</comment>
<evidence type="ECO:0000256" key="3">
    <source>
        <dbReference type="HAMAP-Rule" id="MF_02119"/>
    </source>
</evidence>
<proteinExistence type="inferred from homology"/>
<name>A0ABW3LEU1_9BACI</name>
<dbReference type="PROSITE" id="PS51733">
    <property type="entry name" value="BPL_LPL_CATALYTIC"/>
    <property type="match status" value="1"/>
</dbReference>
<comment type="pathway">
    <text evidence="3">Protein modification; protein lipoylation via endogenous pathway; protein N(6)-(lipoyl)lysine from octanoyl-[acyl-carrier-protein].</text>
</comment>
<dbReference type="HAMAP" id="MF_02119">
    <property type="entry name" value="LipL"/>
    <property type="match status" value="1"/>
</dbReference>
<evidence type="ECO:0000259" key="4">
    <source>
        <dbReference type="PROSITE" id="PS51733"/>
    </source>
</evidence>
<dbReference type="Pfam" id="PF21948">
    <property type="entry name" value="LplA-B_cat"/>
    <property type="match status" value="1"/>
</dbReference>
<comment type="catalytic activity">
    <reaction evidence="3">
        <text>N(6)-octanoyl-L-lysyl-[glycine-cleavage complex H protein] + L-lysyl-[lipoyl-carrier protein] = N(6)-octanoyl-L-lysyl-[lipoyl-carrier protein] + L-lysyl-[glycine-cleavage complex H protein]</text>
        <dbReference type="Rhea" id="RHEA:20213"/>
        <dbReference type="Rhea" id="RHEA-COMP:10500"/>
        <dbReference type="Rhea" id="RHEA-COMP:10501"/>
        <dbReference type="Rhea" id="RHEA-COMP:10503"/>
        <dbReference type="Rhea" id="RHEA-COMP:10504"/>
        <dbReference type="ChEBI" id="CHEBI:29969"/>
        <dbReference type="ChEBI" id="CHEBI:78809"/>
        <dbReference type="EC" id="2.3.1.204"/>
    </reaction>
</comment>
<comment type="miscellaneous">
    <text evidence="3">The reaction proceeds via a thioester-linked acyl-enzyme intermediate.</text>
</comment>
<dbReference type="Proteomes" id="UP001597040">
    <property type="component" value="Unassembled WGS sequence"/>
</dbReference>
<keyword evidence="5" id="KW-0436">Ligase</keyword>
<keyword evidence="6" id="KW-1185">Reference proteome</keyword>
<sequence>MKSWKEIIRHNTFRYIDHAEEKVFNDEAYTALSSFAIDDTLALSVSDNTSAPAVRLWIHPETVVLGIPDARLPYIEEGVQLLTEQGYQVIVRNSGGLAVALDEGVLNISLVLPGVRNISILECYEAMVSFVQYMLQDLTGEIEAYEIVGSYCPGDYDLSIGGKKFAGISQRRVKDGAAIQIYIDVEGNGAKRASMIREFYEISTKNEETKFTYPVVDPTTMASLSELLEEKITIHDMKSRVRFALEELSESIVSPAFTREELETFQKRLDQMKKRNEKIAEMQ</sequence>
<dbReference type="PANTHER" id="PTHR43679:SF2">
    <property type="entry name" value="OCTANOYL-[GCVH]:PROTEIN N-OCTANOYLTRANSFERASE"/>
    <property type="match status" value="1"/>
</dbReference>
<dbReference type="InterPro" id="IPR004143">
    <property type="entry name" value="BPL_LPL_catalytic"/>
</dbReference>
<evidence type="ECO:0000313" key="6">
    <source>
        <dbReference type="Proteomes" id="UP001597040"/>
    </source>
</evidence>
<dbReference type="EC" id="2.3.1.204" evidence="3"/>
<evidence type="ECO:0000256" key="2">
    <source>
        <dbReference type="ARBA" id="ARBA00023315"/>
    </source>
</evidence>
<gene>
    <name evidence="3" type="primary">lipL</name>
    <name evidence="5" type="ORF">ACFQ3N_00465</name>
</gene>